<dbReference type="PANTHER" id="PTHR10924">
    <property type="entry name" value="MAJOR FACILITATOR SUPERFAMILY PROTEIN-RELATED"/>
    <property type="match status" value="1"/>
</dbReference>
<dbReference type="InterPro" id="IPR036259">
    <property type="entry name" value="MFS_trans_sf"/>
</dbReference>
<evidence type="ECO:0000256" key="3">
    <source>
        <dbReference type="ARBA" id="ARBA00022692"/>
    </source>
</evidence>
<comment type="subcellular location">
    <subcellularLocation>
        <location evidence="1">Cell membrane</location>
        <topology evidence="1">Multi-pass membrane protein</topology>
    </subcellularLocation>
</comment>
<keyword evidence="4 6" id="KW-1133">Transmembrane helix</keyword>
<dbReference type="PANTHER" id="PTHR10924:SF4">
    <property type="entry name" value="GH15861P"/>
    <property type="match status" value="1"/>
</dbReference>
<dbReference type="OrthoDB" id="9794581at2"/>
<feature type="transmembrane region" description="Helical" evidence="6">
    <location>
        <begin position="169"/>
        <end position="188"/>
    </location>
</feature>
<evidence type="ECO:0000259" key="7">
    <source>
        <dbReference type="PROSITE" id="PS50850"/>
    </source>
</evidence>
<feature type="transmembrane region" description="Helical" evidence="6">
    <location>
        <begin position="218"/>
        <end position="239"/>
    </location>
</feature>
<dbReference type="RefSeq" id="WP_078697533.1">
    <property type="nucleotide sequence ID" value="NZ_FUYH01000028.1"/>
</dbReference>
<organism evidence="8 9">
    <name type="scientific">Caloramator quimbayensis</name>
    <dbReference type="NCBI Taxonomy" id="1147123"/>
    <lineage>
        <taxon>Bacteria</taxon>
        <taxon>Bacillati</taxon>
        <taxon>Bacillota</taxon>
        <taxon>Clostridia</taxon>
        <taxon>Eubacteriales</taxon>
        <taxon>Clostridiaceae</taxon>
        <taxon>Caloramator</taxon>
    </lineage>
</organism>
<feature type="transmembrane region" description="Helical" evidence="6">
    <location>
        <begin position="251"/>
        <end position="272"/>
    </location>
</feature>
<name>A0A1T4Y9R5_9CLOT</name>
<feature type="transmembrane region" description="Helical" evidence="6">
    <location>
        <begin position="308"/>
        <end position="331"/>
    </location>
</feature>
<protein>
    <submittedName>
        <fullName evidence="8">L-ribulose-5-phosphate 4-epimerase</fullName>
    </submittedName>
</protein>
<dbReference type="GO" id="GO:0097037">
    <property type="term" value="P:heme export"/>
    <property type="evidence" value="ECO:0007669"/>
    <property type="project" value="TreeGrafter"/>
</dbReference>
<dbReference type="Gene3D" id="3.40.225.10">
    <property type="entry name" value="Class II aldolase/adducin N-terminal domain"/>
    <property type="match status" value="1"/>
</dbReference>
<dbReference type="Pfam" id="PF07690">
    <property type="entry name" value="MFS_1"/>
    <property type="match status" value="1"/>
</dbReference>
<feature type="transmembrane region" description="Helical" evidence="6">
    <location>
        <begin position="343"/>
        <end position="361"/>
    </location>
</feature>
<dbReference type="InterPro" id="IPR049680">
    <property type="entry name" value="FLVCR1-2_SLC49-like"/>
</dbReference>
<feature type="transmembrane region" description="Helical" evidence="6">
    <location>
        <begin position="78"/>
        <end position="97"/>
    </location>
</feature>
<keyword evidence="9" id="KW-1185">Reference proteome</keyword>
<evidence type="ECO:0000313" key="8">
    <source>
        <dbReference type="EMBL" id="SKA98258.1"/>
    </source>
</evidence>
<gene>
    <name evidence="8" type="ORF">SAMN05443428_1287</name>
</gene>
<dbReference type="InterPro" id="IPR001303">
    <property type="entry name" value="Aldolase_II/adducin_N"/>
</dbReference>
<keyword evidence="3 6" id="KW-0812">Transmembrane</keyword>
<feature type="transmembrane region" description="Helical" evidence="6">
    <location>
        <begin position="12"/>
        <end position="35"/>
    </location>
</feature>
<feature type="transmembrane region" description="Helical" evidence="6">
    <location>
        <begin position="373"/>
        <end position="391"/>
    </location>
</feature>
<proteinExistence type="predicted"/>
<keyword evidence="2" id="KW-0813">Transport</keyword>
<feature type="domain" description="Major facilitator superfamily (MFS) profile" evidence="7">
    <location>
        <begin position="1"/>
        <end position="398"/>
    </location>
</feature>
<dbReference type="SMART" id="SM01007">
    <property type="entry name" value="Aldolase_II"/>
    <property type="match status" value="1"/>
</dbReference>
<feature type="transmembrane region" description="Helical" evidence="6">
    <location>
        <begin position="47"/>
        <end position="71"/>
    </location>
</feature>
<dbReference type="InterPro" id="IPR020846">
    <property type="entry name" value="MFS_dom"/>
</dbReference>
<dbReference type="GO" id="GO:0015232">
    <property type="term" value="F:heme transmembrane transporter activity"/>
    <property type="evidence" value="ECO:0007669"/>
    <property type="project" value="TreeGrafter"/>
</dbReference>
<feature type="transmembrane region" description="Helical" evidence="6">
    <location>
        <begin position="284"/>
        <end position="302"/>
    </location>
</feature>
<dbReference type="EMBL" id="FUYH01000028">
    <property type="protein sequence ID" value="SKA98258.1"/>
    <property type="molecule type" value="Genomic_DNA"/>
</dbReference>
<dbReference type="Pfam" id="PF00596">
    <property type="entry name" value="Aldolase_II"/>
    <property type="match status" value="1"/>
</dbReference>
<evidence type="ECO:0000256" key="6">
    <source>
        <dbReference type="SAM" id="Phobius"/>
    </source>
</evidence>
<dbReference type="InterPro" id="IPR036409">
    <property type="entry name" value="Aldolase_II/adducin_N_sf"/>
</dbReference>
<dbReference type="GO" id="GO:0020037">
    <property type="term" value="F:heme binding"/>
    <property type="evidence" value="ECO:0007669"/>
    <property type="project" value="TreeGrafter"/>
</dbReference>
<dbReference type="InterPro" id="IPR011701">
    <property type="entry name" value="MFS"/>
</dbReference>
<dbReference type="GO" id="GO:0005886">
    <property type="term" value="C:plasma membrane"/>
    <property type="evidence" value="ECO:0007669"/>
    <property type="project" value="UniProtKB-SubCell"/>
</dbReference>
<dbReference type="AlphaFoldDB" id="A0A1T4Y9R5"/>
<dbReference type="SUPFAM" id="SSF53639">
    <property type="entry name" value="AraD/HMP-PK domain-like"/>
    <property type="match status" value="1"/>
</dbReference>
<dbReference type="PROSITE" id="PS50850">
    <property type="entry name" value="MFS"/>
    <property type="match status" value="1"/>
</dbReference>
<dbReference type="Gene3D" id="1.20.1250.20">
    <property type="entry name" value="MFS general substrate transporter like domains"/>
    <property type="match status" value="2"/>
</dbReference>
<dbReference type="STRING" id="1147123.SAMN05443428_1287"/>
<evidence type="ECO:0000256" key="5">
    <source>
        <dbReference type="ARBA" id="ARBA00023136"/>
    </source>
</evidence>
<sequence length="627" mass="69836">MKEYKVYPYRWVVLFCTLPILAMTNVFWLTFAPITSQAIKFYNVPPIYIAFLSMIYMIVYIVAALPVSYLIDKKGFKISMLIGSLLTAVFGMLRGIFADNYIVVSLCQTAIAFGQPFLVNSITKIAANWFPLYERATASGIATMAGYIGMIAAMLLSPRLYLTFGLPKLLMQYGYASVFCAIIFIIFSKEKPENTVDRTNKEEFTFSKTKSLLSNNNFARLMVCMFVLMGIFNAVMTWIEEMLRPKGINSVQAGTIGGILIIVGLIGAVILPMISDRIKKRKPLLIWPILFSVIPFAVLTFSNSYTAILISCAAFGFFIMGMGPIAFQYGAEIAYPIPEGTSFGILMLMGQISGVIFIFLMDYLGNLSGGNMVYSLYLFTVLIFFTFLYAIKFKESPLILTETKENFDNDYVIKLRHKLCEGGLRLLESGLVSGTWGNLSLRINNDYMIITPSGIPYKSLKPEDMVIVNINDLSYDGELNPSGESGLHAEIYKNRKEINAVIHTHSQSACTVAASRLQVPPLLDDMAQIIGPSIRVADYAIPGTKKLIKNTIKALKGRNGVLLANHGAVCIGRSLNEAFTACEILEKSCKTFIEAKLLEKGVPLGKFESYVMHQYFLKKYSKKSLTK</sequence>
<feature type="transmembrane region" description="Helical" evidence="6">
    <location>
        <begin position="135"/>
        <end position="157"/>
    </location>
</feature>
<dbReference type="SUPFAM" id="SSF103473">
    <property type="entry name" value="MFS general substrate transporter"/>
    <property type="match status" value="1"/>
</dbReference>
<evidence type="ECO:0000256" key="1">
    <source>
        <dbReference type="ARBA" id="ARBA00004651"/>
    </source>
</evidence>
<keyword evidence="5 6" id="KW-0472">Membrane</keyword>
<dbReference type="Proteomes" id="UP000190105">
    <property type="component" value="Unassembled WGS sequence"/>
</dbReference>
<feature type="transmembrane region" description="Helical" evidence="6">
    <location>
        <begin position="103"/>
        <end position="123"/>
    </location>
</feature>
<evidence type="ECO:0000313" key="9">
    <source>
        <dbReference type="Proteomes" id="UP000190105"/>
    </source>
</evidence>
<evidence type="ECO:0000256" key="4">
    <source>
        <dbReference type="ARBA" id="ARBA00022989"/>
    </source>
</evidence>
<accession>A0A1T4Y9R5</accession>
<reference evidence="9" key="1">
    <citation type="submission" date="2017-02" db="EMBL/GenBank/DDBJ databases">
        <authorList>
            <person name="Varghese N."/>
            <person name="Submissions S."/>
        </authorList>
    </citation>
    <scope>NUCLEOTIDE SEQUENCE [LARGE SCALE GENOMIC DNA]</scope>
    <source>
        <strain evidence="9">USBA 833</strain>
    </source>
</reference>
<evidence type="ECO:0000256" key="2">
    <source>
        <dbReference type="ARBA" id="ARBA00022448"/>
    </source>
</evidence>